<feature type="transmembrane region" description="Helical" evidence="1">
    <location>
        <begin position="131"/>
        <end position="157"/>
    </location>
</feature>
<protein>
    <submittedName>
        <fullName evidence="2">Transmembrane protein EpsG</fullName>
    </submittedName>
</protein>
<comment type="caution">
    <text evidence="2">The sequence shown here is derived from an EMBL/GenBank/DDBJ whole genome shotgun (WGS) entry which is preliminary data.</text>
</comment>
<feature type="transmembrane region" description="Helical" evidence="1">
    <location>
        <begin position="268"/>
        <end position="288"/>
    </location>
</feature>
<feature type="transmembrane region" description="Helical" evidence="1">
    <location>
        <begin position="169"/>
        <end position="191"/>
    </location>
</feature>
<feature type="transmembrane region" description="Helical" evidence="1">
    <location>
        <begin position="324"/>
        <end position="349"/>
    </location>
</feature>
<keyword evidence="1 2" id="KW-0812">Transmembrane</keyword>
<feature type="transmembrane region" description="Helical" evidence="1">
    <location>
        <begin position="6"/>
        <end position="23"/>
    </location>
</feature>
<evidence type="ECO:0000256" key="1">
    <source>
        <dbReference type="SAM" id="Phobius"/>
    </source>
</evidence>
<feature type="transmembrane region" description="Helical" evidence="1">
    <location>
        <begin position="35"/>
        <end position="53"/>
    </location>
</feature>
<proteinExistence type="predicted"/>
<feature type="transmembrane region" description="Helical" evidence="1">
    <location>
        <begin position="203"/>
        <end position="224"/>
    </location>
</feature>
<sequence>MTVLWLTLASVFLLALMARYFSVPSIEIENSVKPNKLLAVLAAFCLIMIAGLQKNVGDTPFYMRSYETTNFMLEIYENGQKDLGFNVLQLLLQTISKDPQILVFVVAFITNTLIVIGFYKYSRLFELSLYAFITSGAFVVSMNGLRQYLVAAVLFIATKYILEGSWKKYIAVVLIASLFHQSALIMIPIYFIVRRKAWTGSTYFLLLIAVLIVFGFNQFSTVLFSALKDTQYGEYQNFQEGGANIIRVIVFASPLVLSYFGRDKLRELYPKIDIFVNLSLLGVVIMIISTQNWIFARMAIYFNQYLFVLLAWNIKAFRQNDQKLIYLIILVLYACFFFYESVIALGFWYESDYIKIS</sequence>
<dbReference type="EMBL" id="JAUSSU010000009">
    <property type="protein sequence ID" value="MDQ0114833.1"/>
    <property type="molecule type" value="Genomic_DNA"/>
</dbReference>
<dbReference type="Pfam" id="PF14897">
    <property type="entry name" value="EpsG"/>
    <property type="match status" value="1"/>
</dbReference>
<name>A0ABT9U739_PAEHA</name>
<evidence type="ECO:0000313" key="3">
    <source>
        <dbReference type="Proteomes" id="UP001229346"/>
    </source>
</evidence>
<feature type="transmembrane region" description="Helical" evidence="1">
    <location>
        <begin position="101"/>
        <end position="119"/>
    </location>
</feature>
<keyword evidence="1" id="KW-0472">Membrane</keyword>
<dbReference type="RefSeq" id="WP_307206225.1">
    <property type="nucleotide sequence ID" value="NZ_JAUSSU010000009.1"/>
</dbReference>
<keyword evidence="1" id="KW-1133">Transmembrane helix</keyword>
<feature type="transmembrane region" description="Helical" evidence="1">
    <location>
        <begin position="244"/>
        <end position="261"/>
    </location>
</feature>
<keyword evidence="3" id="KW-1185">Reference proteome</keyword>
<accession>A0ABT9U739</accession>
<evidence type="ECO:0000313" key="2">
    <source>
        <dbReference type="EMBL" id="MDQ0114833.1"/>
    </source>
</evidence>
<organism evidence="2 3">
    <name type="scientific">Paenibacillus harenae</name>
    <dbReference type="NCBI Taxonomy" id="306543"/>
    <lineage>
        <taxon>Bacteria</taxon>
        <taxon>Bacillati</taxon>
        <taxon>Bacillota</taxon>
        <taxon>Bacilli</taxon>
        <taxon>Bacillales</taxon>
        <taxon>Paenibacillaceae</taxon>
        <taxon>Paenibacillus</taxon>
    </lineage>
</organism>
<dbReference type="Proteomes" id="UP001229346">
    <property type="component" value="Unassembled WGS sequence"/>
</dbReference>
<gene>
    <name evidence="2" type="ORF">J2T15_004290</name>
</gene>
<reference evidence="2 3" key="1">
    <citation type="submission" date="2023-07" db="EMBL/GenBank/DDBJ databases">
        <title>Sorghum-associated microbial communities from plants grown in Nebraska, USA.</title>
        <authorList>
            <person name="Schachtman D."/>
        </authorList>
    </citation>
    <scope>NUCLEOTIDE SEQUENCE [LARGE SCALE GENOMIC DNA]</scope>
    <source>
        <strain evidence="2 3">CC482</strain>
    </source>
</reference>
<feature type="transmembrane region" description="Helical" evidence="1">
    <location>
        <begin position="294"/>
        <end position="312"/>
    </location>
</feature>
<dbReference type="InterPro" id="IPR049458">
    <property type="entry name" value="EpsG-like"/>
</dbReference>